<dbReference type="EMBL" id="KB445801">
    <property type="protein sequence ID" value="EMD34967.1"/>
    <property type="molecule type" value="Genomic_DNA"/>
</dbReference>
<keyword evidence="4" id="KW-0812">Transmembrane</keyword>
<keyword evidence="4" id="KW-0472">Membrane</keyword>
<dbReference type="STRING" id="914234.M2R971"/>
<evidence type="ECO:0008006" key="7">
    <source>
        <dbReference type="Google" id="ProtNLM"/>
    </source>
</evidence>
<evidence type="ECO:0000256" key="1">
    <source>
        <dbReference type="ARBA" id="ARBA00004685"/>
    </source>
</evidence>
<dbReference type="GO" id="GO:0043386">
    <property type="term" value="P:mycotoxin biosynthetic process"/>
    <property type="evidence" value="ECO:0007669"/>
    <property type="project" value="InterPro"/>
</dbReference>
<feature type="transmembrane region" description="Helical" evidence="4">
    <location>
        <begin position="6"/>
        <end position="24"/>
    </location>
</feature>
<organism evidence="5 6">
    <name type="scientific">Ceriporiopsis subvermispora (strain B)</name>
    <name type="common">White-rot fungus</name>
    <name type="synonym">Gelatoporia subvermispora</name>
    <dbReference type="NCBI Taxonomy" id="914234"/>
    <lineage>
        <taxon>Eukaryota</taxon>
        <taxon>Fungi</taxon>
        <taxon>Dikarya</taxon>
        <taxon>Basidiomycota</taxon>
        <taxon>Agaricomycotina</taxon>
        <taxon>Agaricomycetes</taxon>
        <taxon>Polyporales</taxon>
        <taxon>Gelatoporiaceae</taxon>
        <taxon>Gelatoporia</taxon>
    </lineage>
</organism>
<dbReference type="PANTHER" id="PTHR33365">
    <property type="entry name" value="YALI0B05434P"/>
    <property type="match status" value="1"/>
</dbReference>
<evidence type="ECO:0000313" key="5">
    <source>
        <dbReference type="EMBL" id="EMD34967.1"/>
    </source>
</evidence>
<dbReference type="OrthoDB" id="3687641at2759"/>
<dbReference type="AlphaFoldDB" id="M2R971"/>
<dbReference type="HOGENOM" id="CLU_042941_8_0_1"/>
<evidence type="ECO:0000256" key="3">
    <source>
        <dbReference type="ARBA" id="ARBA00035112"/>
    </source>
</evidence>
<evidence type="ECO:0000313" key="6">
    <source>
        <dbReference type="Proteomes" id="UP000016930"/>
    </source>
</evidence>
<keyword evidence="2" id="KW-0560">Oxidoreductase</keyword>
<evidence type="ECO:0000256" key="2">
    <source>
        <dbReference type="ARBA" id="ARBA00023002"/>
    </source>
</evidence>
<dbReference type="GO" id="GO:0016491">
    <property type="term" value="F:oxidoreductase activity"/>
    <property type="evidence" value="ECO:0007669"/>
    <property type="project" value="UniProtKB-KW"/>
</dbReference>
<dbReference type="PANTHER" id="PTHR33365:SF11">
    <property type="entry name" value="TAT PATHWAY SIGNAL SEQUENCE"/>
    <property type="match status" value="1"/>
</dbReference>
<accession>M2R971</accession>
<name>M2R971_CERS8</name>
<proteinExistence type="inferred from homology"/>
<keyword evidence="4" id="KW-1133">Transmembrane helix</keyword>
<keyword evidence="6" id="KW-1185">Reference proteome</keyword>
<comment type="similarity">
    <text evidence="3">Belongs to the ustYa family.</text>
</comment>
<sequence length="217" mass="24819">MVSFKTFALVALFSCCLNLTYVWWTFKVRDAYRRASRPFSYRGHDFPEALPLPEGDLSLVTMTVEESTHYPLLGLASDSEWFSLTPQETGYGYARLGPDHRMFVVTMFHELHCLRILNLAFGKVTGATTEHIRHCLSYIRQGVLCSPDLTLEPGNFEERDFKTERIGATHTCRDWEAAYSVMYHNHDQWETVVHGSDTDIHSGTMHGDENDVTEMSA</sequence>
<gene>
    <name evidence="5" type="ORF">CERSUDRAFT_139739</name>
</gene>
<comment type="pathway">
    <text evidence="1">Mycotoxin biosynthesis.</text>
</comment>
<dbReference type="InterPro" id="IPR021765">
    <property type="entry name" value="UstYa-like"/>
</dbReference>
<evidence type="ECO:0000256" key="4">
    <source>
        <dbReference type="SAM" id="Phobius"/>
    </source>
</evidence>
<reference evidence="5 6" key="1">
    <citation type="journal article" date="2012" name="Proc. Natl. Acad. Sci. U.S.A.">
        <title>Comparative genomics of Ceriporiopsis subvermispora and Phanerochaete chrysosporium provide insight into selective ligninolysis.</title>
        <authorList>
            <person name="Fernandez-Fueyo E."/>
            <person name="Ruiz-Duenas F.J."/>
            <person name="Ferreira P."/>
            <person name="Floudas D."/>
            <person name="Hibbett D.S."/>
            <person name="Canessa P."/>
            <person name="Larrondo L.F."/>
            <person name="James T.Y."/>
            <person name="Seelenfreund D."/>
            <person name="Lobos S."/>
            <person name="Polanco R."/>
            <person name="Tello M."/>
            <person name="Honda Y."/>
            <person name="Watanabe T."/>
            <person name="Watanabe T."/>
            <person name="Ryu J.S."/>
            <person name="Kubicek C.P."/>
            <person name="Schmoll M."/>
            <person name="Gaskell J."/>
            <person name="Hammel K.E."/>
            <person name="St John F.J."/>
            <person name="Vanden Wymelenberg A."/>
            <person name="Sabat G."/>
            <person name="Splinter BonDurant S."/>
            <person name="Syed K."/>
            <person name="Yadav J.S."/>
            <person name="Doddapaneni H."/>
            <person name="Subramanian V."/>
            <person name="Lavin J.L."/>
            <person name="Oguiza J.A."/>
            <person name="Perez G."/>
            <person name="Pisabarro A.G."/>
            <person name="Ramirez L."/>
            <person name="Santoyo F."/>
            <person name="Master E."/>
            <person name="Coutinho P.M."/>
            <person name="Henrissat B."/>
            <person name="Lombard V."/>
            <person name="Magnuson J.K."/>
            <person name="Kuees U."/>
            <person name="Hori C."/>
            <person name="Igarashi K."/>
            <person name="Samejima M."/>
            <person name="Held B.W."/>
            <person name="Barry K.W."/>
            <person name="LaButti K.M."/>
            <person name="Lapidus A."/>
            <person name="Lindquist E.A."/>
            <person name="Lucas S.M."/>
            <person name="Riley R."/>
            <person name="Salamov A.A."/>
            <person name="Hoffmeister D."/>
            <person name="Schwenk D."/>
            <person name="Hadar Y."/>
            <person name="Yarden O."/>
            <person name="de Vries R.P."/>
            <person name="Wiebenga A."/>
            <person name="Stenlid J."/>
            <person name="Eastwood D."/>
            <person name="Grigoriev I.V."/>
            <person name="Berka R.M."/>
            <person name="Blanchette R.A."/>
            <person name="Kersten P."/>
            <person name="Martinez A.T."/>
            <person name="Vicuna R."/>
            <person name="Cullen D."/>
        </authorList>
    </citation>
    <scope>NUCLEOTIDE SEQUENCE [LARGE SCALE GENOMIC DNA]</scope>
    <source>
        <strain evidence="5 6">B</strain>
    </source>
</reference>
<protein>
    <recommendedName>
        <fullName evidence="7">Oxidase ustYa</fullName>
    </recommendedName>
</protein>
<dbReference type="Proteomes" id="UP000016930">
    <property type="component" value="Unassembled WGS sequence"/>
</dbReference>
<dbReference type="Pfam" id="PF11807">
    <property type="entry name" value="UstYa"/>
    <property type="match status" value="1"/>
</dbReference>